<dbReference type="InterPro" id="IPR008274">
    <property type="entry name" value="AldOxase/xan_DH_MoCoBD1"/>
</dbReference>
<keyword evidence="5" id="KW-1185">Reference proteome</keyword>
<dbReference type="InterPro" id="IPR037165">
    <property type="entry name" value="AldOxase/xan_DH_Mopterin-bd_sf"/>
</dbReference>
<dbReference type="Gene3D" id="3.90.1170.50">
    <property type="entry name" value="Aldehyde oxidase/xanthine dehydrogenase, a/b hammerhead"/>
    <property type="match status" value="1"/>
</dbReference>
<organism evidence="4 5">
    <name type="scientific">Geobacter argillaceus</name>
    <dbReference type="NCBI Taxonomy" id="345631"/>
    <lineage>
        <taxon>Bacteria</taxon>
        <taxon>Pseudomonadati</taxon>
        <taxon>Thermodesulfobacteriota</taxon>
        <taxon>Desulfuromonadia</taxon>
        <taxon>Geobacterales</taxon>
        <taxon>Geobacteraceae</taxon>
        <taxon>Geobacter</taxon>
    </lineage>
</organism>
<dbReference type="GO" id="GO:0016491">
    <property type="term" value="F:oxidoreductase activity"/>
    <property type="evidence" value="ECO:0007669"/>
    <property type="project" value="UniProtKB-KW"/>
</dbReference>
<dbReference type="Gene3D" id="3.30.365.10">
    <property type="entry name" value="Aldehyde oxidase/xanthine dehydrogenase, molybdopterin binding domain"/>
    <property type="match status" value="4"/>
</dbReference>
<dbReference type="Pfam" id="PF02738">
    <property type="entry name" value="MoCoBD_1"/>
    <property type="match status" value="1"/>
</dbReference>
<dbReference type="Pfam" id="PF01315">
    <property type="entry name" value="Ald_Xan_dh_C"/>
    <property type="match status" value="1"/>
</dbReference>
<feature type="domain" description="Aldehyde oxidase/xanthine dehydrogenase a/b hammerhead" evidence="3">
    <location>
        <begin position="22"/>
        <end position="125"/>
    </location>
</feature>
<dbReference type="Proteomes" id="UP000319449">
    <property type="component" value="Unassembled WGS sequence"/>
</dbReference>
<dbReference type="PANTHER" id="PTHR11908">
    <property type="entry name" value="XANTHINE DEHYDROGENASE"/>
    <property type="match status" value="1"/>
</dbReference>
<dbReference type="Pfam" id="PF20256">
    <property type="entry name" value="MoCoBD_2"/>
    <property type="match status" value="1"/>
</dbReference>
<dbReference type="SUPFAM" id="SSF54665">
    <property type="entry name" value="CO dehydrogenase molybdoprotein N-domain-like"/>
    <property type="match status" value="1"/>
</dbReference>
<dbReference type="SUPFAM" id="SSF56003">
    <property type="entry name" value="Molybdenum cofactor-binding domain"/>
    <property type="match status" value="1"/>
</dbReference>
<dbReference type="PANTHER" id="PTHR11908:SF132">
    <property type="entry name" value="ALDEHYDE OXIDASE 1-RELATED"/>
    <property type="match status" value="1"/>
</dbReference>
<comment type="caution">
    <text evidence="4">The sequence shown here is derived from an EMBL/GenBank/DDBJ whole genome shotgun (WGS) entry which is preliminary data.</text>
</comment>
<dbReference type="GO" id="GO:0005506">
    <property type="term" value="F:iron ion binding"/>
    <property type="evidence" value="ECO:0007669"/>
    <property type="project" value="InterPro"/>
</dbReference>
<dbReference type="EMBL" id="VLLN01000021">
    <property type="protein sequence ID" value="TWJ17519.1"/>
    <property type="molecule type" value="Genomic_DNA"/>
</dbReference>
<keyword evidence="2" id="KW-0560">Oxidoreductase</keyword>
<evidence type="ECO:0000256" key="1">
    <source>
        <dbReference type="ARBA" id="ARBA00022505"/>
    </source>
</evidence>
<name>A0A562VHY2_9BACT</name>
<dbReference type="OrthoDB" id="9775084at2"/>
<gene>
    <name evidence="4" type="ORF">JN12_03058</name>
</gene>
<dbReference type="InterPro" id="IPR000674">
    <property type="entry name" value="Ald_Oxase/Xan_DH_a/b"/>
</dbReference>
<dbReference type="RefSeq" id="WP_145024305.1">
    <property type="nucleotide sequence ID" value="NZ_VLLN01000021.1"/>
</dbReference>
<dbReference type="SMART" id="SM01008">
    <property type="entry name" value="Ald_Xan_dh_C"/>
    <property type="match status" value="1"/>
</dbReference>
<dbReference type="AlphaFoldDB" id="A0A562VHY2"/>
<keyword evidence="1" id="KW-0500">Molybdenum</keyword>
<accession>A0A562VHY2</accession>
<evidence type="ECO:0000256" key="2">
    <source>
        <dbReference type="ARBA" id="ARBA00023002"/>
    </source>
</evidence>
<dbReference type="InterPro" id="IPR036856">
    <property type="entry name" value="Ald_Oxase/Xan_DH_a/b_sf"/>
</dbReference>
<reference evidence="4 5" key="1">
    <citation type="submission" date="2019-07" db="EMBL/GenBank/DDBJ databases">
        <title>Genomic Encyclopedia of Archaeal and Bacterial Type Strains, Phase II (KMG-II): from individual species to whole genera.</title>
        <authorList>
            <person name="Goeker M."/>
        </authorList>
    </citation>
    <scope>NUCLEOTIDE SEQUENCE [LARGE SCALE GENOMIC DNA]</scope>
    <source>
        <strain evidence="4 5">ATCC BAA-1139</strain>
    </source>
</reference>
<dbReference type="InterPro" id="IPR016208">
    <property type="entry name" value="Ald_Oxase/xanthine_DH-like"/>
</dbReference>
<protein>
    <submittedName>
        <fullName evidence="4">Xanthine dehydrogenase molybdenum-binding subunit</fullName>
    </submittedName>
</protein>
<evidence type="ECO:0000313" key="5">
    <source>
        <dbReference type="Proteomes" id="UP000319449"/>
    </source>
</evidence>
<proteinExistence type="predicted"/>
<evidence type="ECO:0000259" key="3">
    <source>
        <dbReference type="SMART" id="SM01008"/>
    </source>
</evidence>
<sequence>MAEEYRFIGKPTRRKDARDVVTGATAYLNDIRFQNLLYGRVLRSPHPHALIRRIDKSRAESLPGVRAVLTWEDVPDWRGGTPRVVRILDRKVRYVGDAVAIVAADSEELAKEALRLIDVEYEPLPAVFDVEEAMKPGAPQLYDELPGNIVTPGTPTFGPTCLTEVVTGDVEKGFREADVTAEGSFGYENIPNPIPPEPPGAVALWEEPDRVTLWVSNQASYLDKIILFHLFGRHVEVRTHGAACGGSFGTKLMSWQVQAYATLLSRATGRPVKIIFTKEEHIAAFVLRPGSRMHAKVGMKRDGTVTAVSGTWLVDTGYYSATTQAQVAVGCGEVQIMTRCANWDLRTAVVCTNRNASGSVRGFGGQELKCAFIPVLCQAMEKLALDPVAFIKKNYVKPGDGYFWRDGNWYTYRGIDYTEAMEKGAQRFGWQEKWHGWLKPTSVDGAKRRGVGVGVHGNADIGEDSSEAYVRLHPDGSAILFSCITEHGTGQRSNYVKMVAEVLQIPMERITVTPADSLINPFEYGPFGSRGTYAIGSAAIRAAEDARRQLFELVAPRLDAQPEELETEDGVIYVRSNPERRLHWKAMGHERTIMGYGRFDPDFTLANCMTTFVEVEVDTATGKVDLIRVVNATDVGQIIDPPGLEGQLNGCLGSSGIDSALFEETVLDRTTGHILNANMIDYKWRTFAELPVIDNVVLETPVASHRFKAIGVGEVATSPGPMAILMAVSNALGVWLNEYPVTPERVLAALGRVSAGRGGAR</sequence>
<dbReference type="InterPro" id="IPR046867">
    <property type="entry name" value="AldOxase/xan_DH_MoCoBD2"/>
</dbReference>
<evidence type="ECO:0000313" key="4">
    <source>
        <dbReference type="EMBL" id="TWJ17519.1"/>
    </source>
</evidence>